<gene>
    <name evidence="1" type="ordered locus">OEOE_1577</name>
</gene>
<dbReference type="AlphaFoldDB" id="Q04DP3"/>
<dbReference type="KEGG" id="ooe:OEOE_1577"/>
<proteinExistence type="predicted"/>
<keyword evidence="2" id="KW-1185">Reference proteome</keyword>
<evidence type="ECO:0000313" key="1">
    <source>
        <dbReference type="EMBL" id="ABJ57429.1"/>
    </source>
</evidence>
<dbReference type="Proteomes" id="UP000000774">
    <property type="component" value="Chromosome"/>
</dbReference>
<evidence type="ECO:0000313" key="2">
    <source>
        <dbReference type="Proteomes" id="UP000000774"/>
    </source>
</evidence>
<protein>
    <submittedName>
        <fullName evidence="1">Uncharacterized protein</fullName>
    </submittedName>
</protein>
<name>Q04DP3_OENOB</name>
<dbReference type="HOGENOM" id="CLU_3416911_0_0_9"/>
<sequence>MPAVKIILKKWLNFKAKNSRKYKNLF</sequence>
<accession>Q04DP3</accession>
<reference evidence="1 2" key="1">
    <citation type="journal article" date="2006" name="Proc. Natl. Acad. Sci. U.S.A.">
        <title>Comparative genomics of the lactic acid bacteria.</title>
        <authorList>
            <person name="Makarova K."/>
            <person name="Slesarev A."/>
            <person name="Wolf Y."/>
            <person name="Sorokin A."/>
            <person name="Mirkin B."/>
            <person name="Koonin E."/>
            <person name="Pavlov A."/>
            <person name="Pavlova N."/>
            <person name="Karamychev V."/>
            <person name="Polouchine N."/>
            <person name="Shakhova V."/>
            <person name="Grigoriev I."/>
            <person name="Lou Y."/>
            <person name="Rohksar D."/>
            <person name="Lucas S."/>
            <person name="Huang K."/>
            <person name="Goodstein D.M."/>
            <person name="Hawkins T."/>
            <person name="Plengvidhya V."/>
            <person name="Welker D."/>
            <person name="Hughes J."/>
            <person name="Goh Y."/>
            <person name="Benson A."/>
            <person name="Baldwin K."/>
            <person name="Lee J.H."/>
            <person name="Diaz-Muniz I."/>
            <person name="Dosti B."/>
            <person name="Smeianov V."/>
            <person name="Wechter W."/>
            <person name="Barabote R."/>
            <person name="Lorca G."/>
            <person name="Altermann E."/>
            <person name="Barrangou R."/>
            <person name="Ganesan B."/>
            <person name="Xie Y."/>
            <person name="Rawsthorne H."/>
            <person name="Tamir D."/>
            <person name="Parker C."/>
            <person name="Breidt F."/>
            <person name="Broadbent J."/>
            <person name="Hutkins R."/>
            <person name="O'Sullivan D."/>
            <person name="Steele J."/>
            <person name="Unlu G."/>
            <person name="Saier M."/>
            <person name="Klaenhammer T."/>
            <person name="Richardson P."/>
            <person name="Kozyavkin S."/>
            <person name="Weimer B."/>
            <person name="Mills D."/>
        </authorList>
    </citation>
    <scope>NUCLEOTIDE SEQUENCE [LARGE SCALE GENOMIC DNA]</scope>
    <source>
        <strain evidence="2">ATCC BAA-331 / PSU-1</strain>
    </source>
</reference>
<dbReference type="EMBL" id="CP000411">
    <property type="protein sequence ID" value="ABJ57429.1"/>
    <property type="molecule type" value="Genomic_DNA"/>
</dbReference>
<organism evidence="1 2">
    <name type="scientific">Oenococcus oeni (strain ATCC BAA-331 / PSU-1)</name>
    <dbReference type="NCBI Taxonomy" id="203123"/>
    <lineage>
        <taxon>Bacteria</taxon>
        <taxon>Bacillati</taxon>
        <taxon>Bacillota</taxon>
        <taxon>Bacilli</taxon>
        <taxon>Lactobacillales</taxon>
        <taxon>Lactobacillaceae</taxon>
        <taxon>Oenococcus</taxon>
    </lineage>
</organism>